<comment type="similarity">
    <text evidence="1 4">Belongs to the plant dirigent protein family.</text>
</comment>
<proteinExistence type="inferred from homology"/>
<organism evidence="5 6">
    <name type="scientific">Cajanus cajan</name>
    <name type="common">Pigeon pea</name>
    <name type="synonym">Cajanus indicus</name>
    <dbReference type="NCBI Taxonomy" id="3821"/>
    <lineage>
        <taxon>Eukaryota</taxon>
        <taxon>Viridiplantae</taxon>
        <taxon>Streptophyta</taxon>
        <taxon>Embryophyta</taxon>
        <taxon>Tracheophyta</taxon>
        <taxon>Spermatophyta</taxon>
        <taxon>Magnoliopsida</taxon>
        <taxon>eudicotyledons</taxon>
        <taxon>Gunneridae</taxon>
        <taxon>Pentapetalae</taxon>
        <taxon>rosids</taxon>
        <taxon>fabids</taxon>
        <taxon>Fabales</taxon>
        <taxon>Fabaceae</taxon>
        <taxon>Papilionoideae</taxon>
        <taxon>50 kb inversion clade</taxon>
        <taxon>NPAAA clade</taxon>
        <taxon>indigoferoid/millettioid clade</taxon>
        <taxon>Phaseoleae</taxon>
        <taxon>Cajanus</taxon>
    </lineage>
</organism>
<sequence>MASLLSLVFAFNLIVMMSSSLPTTSSEAFAKESPMFVSPKPMEKITQLHFYFHDNLTKTNPTAMQIVAPPKGSVGGFGATYMMDDPLTEGTSPSSKLVGRSQGIYAIASHQELGLLMVLNFVFTEGIYNASTLSILGRNPIAETVREMPIVGGSGIFRYARGFALAKTYLYDPKSSVAIVEYNVSVLHF</sequence>
<evidence type="ECO:0000313" key="6">
    <source>
        <dbReference type="Proteomes" id="UP000075243"/>
    </source>
</evidence>
<dbReference type="Gene3D" id="2.40.480.10">
    <property type="entry name" value="Allene oxide cyclase-like"/>
    <property type="match status" value="1"/>
</dbReference>
<dbReference type="EMBL" id="KQ483440">
    <property type="protein sequence ID" value="KYP51325.1"/>
    <property type="molecule type" value="Genomic_DNA"/>
</dbReference>
<feature type="chain" id="PRO_5008191736" description="Dirigent protein" evidence="4">
    <location>
        <begin position="21"/>
        <end position="189"/>
    </location>
</feature>
<dbReference type="GO" id="GO:0048046">
    <property type="term" value="C:apoplast"/>
    <property type="evidence" value="ECO:0007669"/>
    <property type="project" value="UniProtKB-SubCell"/>
</dbReference>
<evidence type="ECO:0000313" key="5">
    <source>
        <dbReference type="EMBL" id="KYP51325.1"/>
    </source>
</evidence>
<dbReference type="AlphaFoldDB" id="A0A151S929"/>
<name>A0A151S929_CAJCA</name>
<dbReference type="Gramene" id="C.cajan_28368.t">
    <property type="protein sequence ID" value="C.cajan_28368.t.cds1"/>
    <property type="gene ID" value="C.cajan_28368"/>
</dbReference>
<keyword evidence="3 4" id="KW-0964">Secreted</keyword>
<accession>A0A151S929</accession>
<dbReference type="PANTHER" id="PTHR21495">
    <property type="entry name" value="NUCLEOPORIN-RELATED"/>
    <property type="match status" value="1"/>
</dbReference>
<feature type="signal peptide" evidence="4">
    <location>
        <begin position="1"/>
        <end position="20"/>
    </location>
</feature>
<dbReference type="InterPro" id="IPR044859">
    <property type="entry name" value="Allene_oxi_cyc_Dirigent"/>
</dbReference>
<protein>
    <recommendedName>
        <fullName evidence="4">Dirigent protein</fullName>
    </recommendedName>
</protein>
<keyword evidence="4" id="KW-0732">Signal</keyword>
<keyword evidence="4" id="KW-0052">Apoplast</keyword>
<dbReference type="STRING" id="3821.A0A151S929"/>
<comment type="subcellular location">
    <subcellularLocation>
        <location evidence="4">Secreted</location>
        <location evidence="4">Extracellular space</location>
        <location evidence="4">Apoplast</location>
    </subcellularLocation>
</comment>
<dbReference type="InterPro" id="IPR004265">
    <property type="entry name" value="Dirigent"/>
</dbReference>
<evidence type="ECO:0000256" key="4">
    <source>
        <dbReference type="RuleBase" id="RU363099"/>
    </source>
</evidence>
<dbReference type="Proteomes" id="UP000075243">
    <property type="component" value="Unassembled WGS sequence"/>
</dbReference>
<reference evidence="5" key="1">
    <citation type="journal article" date="2012" name="Nat. Biotechnol.">
        <title>Draft genome sequence of pigeonpea (Cajanus cajan), an orphan legume crop of resource-poor farmers.</title>
        <authorList>
            <person name="Varshney R.K."/>
            <person name="Chen W."/>
            <person name="Li Y."/>
            <person name="Bharti A.K."/>
            <person name="Saxena R.K."/>
            <person name="Schlueter J.A."/>
            <person name="Donoghue M.T."/>
            <person name="Azam S."/>
            <person name="Fan G."/>
            <person name="Whaley A.M."/>
            <person name="Farmer A.D."/>
            <person name="Sheridan J."/>
            <person name="Iwata A."/>
            <person name="Tuteja R."/>
            <person name="Penmetsa R.V."/>
            <person name="Wu W."/>
            <person name="Upadhyaya H.D."/>
            <person name="Yang S.P."/>
            <person name="Shah T."/>
            <person name="Saxena K.B."/>
            <person name="Michael T."/>
            <person name="McCombie W.R."/>
            <person name="Yang B."/>
            <person name="Zhang G."/>
            <person name="Yang H."/>
            <person name="Wang J."/>
            <person name="Spillane C."/>
            <person name="Cook D.R."/>
            <person name="May G.D."/>
            <person name="Xu X."/>
            <person name="Jackson S.A."/>
        </authorList>
    </citation>
    <scope>NUCLEOTIDE SEQUENCE [LARGE SCALE GENOMIC DNA]</scope>
</reference>
<evidence type="ECO:0000256" key="1">
    <source>
        <dbReference type="ARBA" id="ARBA00010746"/>
    </source>
</evidence>
<evidence type="ECO:0000256" key="3">
    <source>
        <dbReference type="ARBA" id="ARBA00022525"/>
    </source>
</evidence>
<dbReference type="Pfam" id="PF03018">
    <property type="entry name" value="Dirigent"/>
    <property type="match status" value="1"/>
</dbReference>
<gene>
    <name evidence="5" type="ORF">KK1_026881</name>
</gene>
<comment type="function">
    <text evidence="4">Dirigent proteins impart stereoselectivity on the phenoxy radical-coupling reaction, yielding optically active lignans from two molecules of coniferyl alcohol in the biosynthesis of lignans, flavonolignans, and alkaloids and thus plays a central role in plant secondary metabolism.</text>
</comment>
<dbReference type="GO" id="GO:0009699">
    <property type="term" value="P:phenylpropanoid biosynthetic process"/>
    <property type="evidence" value="ECO:0007669"/>
    <property type="project" value="UniProtKB-ARBA"/>
</dbReference>
<comment type="subunit">
    <text evidence="2 4">Homodimer.</text>
</comment>
<dbReference type="OMA" id="GFGATYM"/>
<dbReference type="OrthoDB" id="1864232at2759"/>
<keyword evidence="6" id="KW-1185">Reference proteome</keyword>
<evidence type="ECO:0000256" key="2">
    <source>
        <dbReference type="ARBA" id="ARBA00011738"/>
    </source>
</evidence>